<dbReference type="InterPro" id="IPR036945">
    <property type="entry name" value="DAGK_sf"/>
</dbReference>
<proteinExistence type="inferred from homology"/>
<evidence type="ECO:0000256" key="1">
    <source>
        <dbReference type="ARBA" id="ARBA00004651"/>
    </source>
</evidence>
<protein>
    <submittedName>
        <fullName evidence="20">Diacylglycerol kinase family protein</fullName>
    </submittedName>
</protein>
<keyword evidence="11" id="KW-0443">Lipid metabolism</keyword>
<comment type="cofactor">
    <cofactor evidence="18">
        <name>Mg(2+)</name>
        <dbReference type="ChEBI" id="CHEBI:18420"/>
    </cofactor>
    <text evidence="18">Mn(2+), Zn(2+), Cd(2+) and Co(2+) support activity to lesser extents.</text>
</comment>
<dbReference type="AlphaFoldDB" id="A0A559J329"/>
<keyword evidence="13" id="KW-0594">Phospholipid biosynthesis</keyword>
<evidence type="ECO:0000256" key="6">
    <source>
        <dbReference type="ARBA" id="ARBA00022692"/>
    </source>
</evidence>
<dbReference type="GO" id="GO:0046872">
    <property type="term" value="F:metal ion binding"/>
    <property type="evidence" value="ECO:0007669"/>
    <property type="project" value="UniProtKB-KW"/>
</dbReference>
<dbReference type="GO" id="GO:0016301">
    <property type="term" value="F:kinase activity"/>
    <property type="evidence" value="ECO:0007669"/>
    <property type="project" value="UniProtKB-KW"/>
</dbReference>
<dbReference type="EMBL" id="VNJK01000001">
    <property type="protein sequence ID" value="TVX94294.1"/>
    <property type="molecule type" value="Genomic_DNA"/>
</dbReference>
<dbReference type="InterPro" id="IPR033717">
    <property type="entry name" value="UDPK"/>
</dbReference>
<evidence type="ECO:0000313" key="21">
    <source>
        <dbReference type="Proteomes" id="UP000318102"/>
    </source>
</evidence>
<keyword evidence="6 19" id="KW-0812">Transmembrane</keyword>
<evidence type="ECO:0000256" key="8">
    <source>
        <dbReference type="ARBA" id="ARBA00022777"/>
    </source>
</evidence>
<evidence type="ECO:0000256" key="9">
    <source>
        <dbReference type="ARBA" id="ARBA00022840"/>
    </source>
</evidence>
<evidence type="ECO:0000256" key="13">
    <source>
        <dbReference type="ARBA" id="ARBA00023209"/>
    </source>
</evidence>
<keyword evidence="7 17" id="KW-0547">Nucleotide-binding</keyword>
<keyword evidence="18" id="KW-0479">Metal-binding</keyword>
<evidence type="ECO:0000256" key="19">
    <source>
        <dbReference type="SAM" id="Phobius"/>
    </source>
</evidence>
<dbReference type="PANTHER" id="PTHR34299">
    <property type="entry name" value="DIACYLGLYCEROL KINASE"/>
    <property type="match status" value="1"/>
</dbReference>
<dbReference type="PROSITE" id="PS01069">
    <property type="entry name" value="DAGK_PROKAR"/>
    <property type="match status" value="1"/>
</dbReference>
<keyword evidence="8 20" id="KW-0418">Kinase</keyword>
<dbReference type="GO" id="GO:0005524">
    <property type="term" value="F:ATP binding"/>
    <property type="evidence" value="ECO:0007669"/>
    <property type="project" value="UniProtKB-KW"/>
</dbReference>
<sequence>MDWRHNWRRTFQAAIDGIKYAYTTQRNMRVHVYASLIVILFGILLGVDTSEWLWLLLCITVVIAAELMNTAIEAVVDMVMPDQHPLAKIAKDTAAGAVLVTAAFAVITGAIIFGGRFVTLIGTL</sequence>
<keyword evidence="12 19" id="KW-0472">Membrane</keyword>
<feature type="binding site" evidence="16">
    <location>
        <position position="66"/>
    </location>
    <ligand>
        <name>substrate</name>
    </ligand>
</feature>
<feature type="binding site" evidence="18">
    <location>
        <position position="73"/>
    </location>
    <ligand>
        <name>a divalent metal cation</name>
        <dbReference type="ChEBI" id="CHEBI:60240"/>
    </ligand>
</feature>
<dbReference type="CDD" id="cd14265">
    <property type="entry name" value="UDPK_IM_like"/>
    <property type="match status" value="1"/>
</dbReference>
<dbReference type="GO" id="GO:0008654">
    <property type="term" value="P:phospholipid biosynthetic process"/>
    <property type="evidence" value="ECO:0007669"/>
    <property type="project" value="UniProtKB-KW"/>
</dbReference>
<evidence type="ECO:0000256" key="7">
    <source>
        <dbReference type="ARBA" id="ARBA00022741"/>
    </source>
</evidence>
<keyword evidence="14" id="KW-1208">Phospholipid metabolism</keyword>
<comment type="caution">
    <text evidence="20">The sequence shown here is derived from an EMBL/GenBank/DDBJ whole genome shotgun (WGS) entry which is preliminary data.</text>
</comment>
<name>A0A559J329_9BACL</name>
<feature type="binding site" evidence="17">
    <location>
        <begin position="91"/>
        <end position="92"/>
    </location>
    <ligand>
        <name>ATP</name>
        <dbReference type="ChEBI" id="CHEBI:30616"/>
    </ligand>
</feature>
<evidence type="ECO:0000256" key="10">
    <source>
        <dbReference type="ARBA" id="ARBA00022989"/>
    </source>
</evidence>
<keyword evidence="18" id="KW-0460">Magnesium</keyword>
<keyword evidence="10 19" id="KW-1133">Transmembrane helix</keyword>
<keyword evidence="4" id="KW-0444">Lipid biosynthesis</keyword>
<evidence type="ECO:0000256" key="12">
    <source>
        <dbReference type="ARBA" id="ARBA00023136"/>
    </source>
</evidence>
<dbReference type="PANTHER" id="PTHR34299:SF1">
    <property type="entry name" value="DIACYLGLYCEROL KINASE"/>
    <property type="match status" value="1"/>
</dbReference>
<evidence type="ECO:0000256" key="15">
    <source>
        <dbReference type="PIRSR" id="PIRSR600829-1"/>
    </source>
</evidence>
<evidence type="ECO:0000256" key="5">
    <source>
        <dbReference type="ARBA" id="ARBA00022679"/>
    </source>
</evidence>
<keyword evidence="21" id="KW-1185">Reference proteome</keyword>
<organism evidence="20 21">
    <name type="scientific">Paenibacillus agilis</name>
    <dbReference type="NCBI Taxonomy" id="3020863"/>
    <lineage>
        <taxon>Bacteria</taxon>
        <taxon>Bacillati</taxon>
        <taxon>Bacillota</taxon>
        <taxon>Bacilli</taxon>
        <taxon>Bacillales</taxon>
        <taxon>Paenibacillaceae</taxon>
        <taxon>Paenibacillus</taxon>
    </lineage>
</organism>
<feature type="binding site" evidence="17">
    <location>
        <position position="73"/>
    </location>
    <ligand>
        <name>ATP</name>
        <dbReference type="ChEBI" id="CHEBI:30616"/>
    </ligand>
</feature>
<feature type="transmembrane region" description="Helical" evidence="19">
    <location>
        <begin position="97"/>
        <end position="118"/>
    </location>
</feature>
<dbReference type="Proteomes" id="UP000318102">
    <property type="component" value="Unassembled WGS sequence"/>
</dbReference>
<dbReference type="GO" id="GO:0005886">
    <property type="term" value="C:plasma membrane"/>
    <property type="evidence" value="ECO:0007669"/>
    <property type="project" value="UniProtKB-SubCell"/>
</dbReference>
<feature type="transmembrane region" description="Helical" evidence="19">
    <location>
        <begin position="30"/>
        <end position="47"/>
    </location>
</feature>
<evidence type="ECO:0000256" key="16">
    <source>
        <dbReference type="PIRSR" id="PIRSR600829-2"/>
    </source>
</evidence>
<evidence type="ECO:0000256" key="4">
    <source>
        <dbReference type="ARBA" id="ARBA00022516"/>
    </source>
</evidence>
<dbReference type="RefSeq" id="WP_144991402.1">
    <property type="nucleotide sequence ID" value="NZ_VNJK01000001.1"/>
</dbReference>
<feature type="active site" description="Proton acceptor" evidence="15">
    <location>
        <position position="66"/>
    </location>
</feature>
<comment type="subcellular location">
    <subcellularLocation>
        <location evidence="1">Cell membrane</location>
        <topology evidence="1">Multi-pass membrane protein</topology>
    </subcellularLocation>
</comment>
<dbReference type="InterPro" id="IPR000829">
    <property type="entry name" value="DAGK"/>
</dbReference>
<reference evidence="20 21" key="1">
    <citation type="submission" date="2019-07" db="EMBL/GenBank/DDBJ databases">
        <authorList>
            <person name="Kim J."/>
        </authorList>
    </citation>
    <scope>NUCLEOTIDE SEQUENCE [LARGE SCALE GENOMIC DNA]</scope>
    <source>
        <strain evidence="20 21">N4</strain>
    </source>
</reference>
<feature type="transmembrane region" description="Helical" evidence="19">
    <location>
        <begin position="53"/>
        <end position="76"/>
    </location>
</feature>
<dbReference type="Pfam" id="PF01219">
    <property type="entry name" value="DAGK_prokar"/>
    <property type="match status" value="1"/>
</dbReference>
<evidence type="ECO:0000256" key="3">
    <source>
        <dbReference type="ARBA" id="ARBA00022475"/>
    </source>
</evidence>
<evidence type="ECO:0000256" key="17">
    <source>
        <dbReference type="PIRSR" id="PIRSR600829-3"/>
    </source>
</evidence>
<gene>
    <name evidence="20" type="ORF">FPZ44_15290</name>
</gene>
<accession>A0A559J329</accession>
<comment type="similarity">
    <text evidence="2">Belongs to the bacterial diacylglycerol kinase family.</text>
</comment>
<evidence type="ECO:0000256" key="14">
    <source>
        <dbReference type="ARBA" id="ARBA00023264"/>
    </source>
</evidence>
<dbReference type="Gene3D" id="1.10.287.3610">
    <property type="match status" value="1"/>
</dbReference>
<dbReference type="OrthoDB" id="9789934at2"/>
<evidence type="ECO:0000313" key="20">
    <source>
        <dbReference type="EMBL" id="TVX94294.1"/>
    </source>
</evidence>
<keyword evidence="9 17" id="KW-0067">ATP-binding</keyword>
<evidence type="ECO:0000256" key="2">
    <source>
        <dbReference type="ARBA" id="ARBA00005967"/>
    </source>
</evidence>
<keyword evidence="3" id="KW-1003">Cell membrane</keyword>
<keyword evidence="5" id="KW-0808">Transferase</keyword>
<evidence type="ECO:0000256" key="11">
    <source>
        <dbReference type="ARBA" id="ARBA00023098"/>
    </source>
</evidence>
<evidence type="ECO:0000256" key="18">
    <source>
        <dbReference type="PIRSR" id="PIRSR600829-4"/>
    </source>
</evidence>